<protein>
    <recommendedName>
        <fullName evidence="3">MADS-box transcription factor</fullName>
    </recommendedName>
</protein>
<dbReference type="AlphaFoldDB" id="A0A9R0YR94"/>
<evidence type="ECO:0008006" key="3">
    <source>
        <dbReference type="Google" id="ProtNLM"/>
    </source>
</evidence>
<name>A0A9R0YR94_TRITD</name>
<dbReference type="EMBL" id="LT934122">
    <property type="protein sequence ID" value="VAI59514.1"/>
    <property type="molecule type" value="Genomic_DNA"/>
</dbReference>
<dbReference type="Proteomes" id="UP000324705">
    <property type="component" value="Chromosome 6B"/>
</dbReference>
<evidence type="ECO:0000313" key="2">
    <source>
        <dbReference type="Proteomes" id="UP000324705"/>
    </source>
</evidence>
<organism evidence="1 2">
    <name type="scientific">Triticum turgidum subsp. durum</name>
    <name type="common">Durum wheat</name>
    <name type="synonym">Triticum durum</name>
    <dbReference type="NCBI Taxonomy" id="4567"/>
    <lineage>
        <taxon>Eukaryota</taxon>
        <taxon>Viridiplantae</taxon>
        <taxon>Streptophyta</taxon>
        <taxon>Embryophyta</taxon>
        <taxon>Tracheophyta</taxon>
        <taxon>Spermatophyta</taxon>
        <taxon>Magnoliopsida</taxon>
        <taxon>Liliopsida</taxon>
        <taxon>Poales</taxon>
        <taxon>Poaceae</taxon>
        <taxon>BOP clade</taxon>
        <taxon>Pooideae</taxon>
        <taxon>Triticodae</taxon>
        <taxon>Triticeae</taxon>
        <taxon>Triticinae</taxon>
        <taxon>Triticum</taxon>
    </lineage>
</organism>
<accession>A0A9R0YR94</accession>
<gene>
    <name evidence="1" type="ORF">TRITD_6Bv1G151090</name>
</gene>
<evidence type="ECO:0000313" key="1">
    <source>
        <dbReference type="EMBL" id="VAI59514.1"/>
    </source>
</evidence>
<proteinExistence type="predicted"/>
<sequence length="153" mass="17479">MENCYSRQNEVWKINGYSLLCSFNYQFNTHQVIGSQTQLMMEQVEELRRKERQLGDINRQLKHKLDAEGSNSNNYRAMQQISWAAGTVVDEGAAAYHMQQHQQHPNHSAAMDCEPTLQIGYHHQFTAPDQAANNIPRSSAPGGENNFMLGWVL</sequence>
<reference evidence="1 2" key="1">
    <citation type="submission" date="2017-09" db="EMBL/GenBank/DDBJ databases">
        <authorList>
            <consortium name="International Durum Wheat Genome Sequencing Consortium (IDWGSC)"/>
            <person name="Milanesi L."/>
        </authorList>
    </citation>
    <scope>NUCLEOTIDE SEQUENCE [LARGE SCALE GENOMIC DNA]</scope>
    <source>
        <strain evidence="2">cv. Svevo</strain>
    </source>
</reference>
<keyword evidence="2" id="KW-1185">Reference proteome</keyword>
<dbReference type="Gramene" id="TRITD6Bv1G151090.9">
    <property type="protein sequence ID" value="TRITD6Bv1G151090.9"/>
    <property type="gene ID" value="TRITD6Bv1G151090"/>
</dbReference>